<dbReference type="KEGG" id="lfo:LMK00_03785"/>
<name>A0A9Q8Y319_9LACT</name>
<gene>
    <name evidence="1" type="ORF">LMK00_03785</name>
</gene>
<organism evidence="1 2">
    <name type="scientific">Lactococcus formosensis</name>
    <dbReference type="NCBI Taxonomy" id="1281486"/>
    <lineage>
        <taxon>Bacteria</taxon>
        <taxon>Bacillati</taxon>
        <taxon>Bacillota</taxon>
        <taxon>Bacilli</taxon>
        <taxon>Lactobacillales</taxon>
        <taxon>Streptococcaceae</taxon>
        <taxon>Lactococcus</taxon>
    </lineage>
</organism>
<dbReference type="AlphaFoldDB" id="A0A9Q8Y319"/>
<accession>A0A9Q8Y319</accession>
<dbReference type="EMBL" id="CP086395">
    <property type="protein sequence ID" value="USJ21133.1"/>
    <property type="molecule type" value="Genomic_DNA"/>
</dbReference>
<dbReference type="RefSeq" id="WP_252170253.1">
    <property type="nucleotide sequence ID" value="NZ_CP086395.1"/>
</dbReference>
<reference evidence="1" key="1">
    <citation type="journal article" date="2022" name="Front. Microbiol.">
        <title>Feed Insects as a Reservoir of Granadaene-Producing Lactococci.</title>
        <authorList>
            <person name="Neuzil-Bunesova V."/>
            <person name="Ramirez Garcia A."/>
            <person name="Modrackova N."/>
            <person name="Makovska M."/>
            <person name="Sabolova M."/>
            <person name="Sproer C."/>
            <person name="Bunk B."/>
            <person name="Blom J."/>
            <person name="Schwab C."/>
        </authorList>
    </citation>
    <scope>NUCLEOTIDE SEQUENCE</scope>
    <source>
        <strain evidence="1">I4/6O</strain>
    </source>
</reference>
<dbReference type="Proteomes" id="UP001056730">
    <property type="component" value="Chromosome"/>
</dbReference>
<sequence>MRKNQNVSNSRRVLNKLWNLKGKFDFDIYDFGNKETPSTEGYLVVLHRDNGGFLRQTLANLLSASDSNLVYILRECHQSAEISLIMARGKIEKEFAR</sequence>
<evidence type="ECO:0000313" key="1">
    <source>
        <dbReference type="EMBL" id="USJ21133.1"/>
    </source>
</evidence>
<evidence type="ECO:0000313" key="2">
    <source>
        <dbReference type="Proteomes" id="UP001056730"/>
    </source>
</evidence>
<proteinExistence type="predicted"/>
<protein>
    <submittedName>
        <fullName evidence="1">Uncharacterized protein</fullName>
    </submittedName>
</protein>